<dbReference type="Pfam" id="PF01850">
    <property type="entry name" value="PIN"/>
    <property type="match status" value="1"/>
</dbReference>
<dbReference type="Gene3D" id="3.40.50.1010">
    <property type="entry name" value="5'-nuclease"/>
    <property type="match status" value="1"/>
</dbReference>
<dbReference type="AlphaFoldDB" id="A0A0B7J0H2"/>
<feature type="domain" description="PIN" evidence="1">
    <location>
        <begin position="3"/>
        <end position="118"/>
    </location>
</feature>
<keyword evidence="3" id="KW-1185">Reference proteome</keyword>
<dbReference type="Proteomes" id="UP000018149">
    <property type="component" value="Chromosome I"/>
</dbReference>
<dbReference type="HOGENOM" id="CLU_129890_0_1_5"/>
<dbReference type="EMBL" id="LN794217">
    <property type="protein sequence ID" value="CEO17571.1"/>
    <property type="molecule type" value="Genomic_DNA"/>
</dbReference>
<dbReference type="PANTHER" id="PTHR36173:SF2">
    <property type="entry name" value="RIBONUCLEASE VAPC16"/>
    <property type="match status" value="1"/>
</dbReference>
<name>A0A0B7J0H2_9RICK</name>
<organism evidence="2 3">
    <name type="scientific">Rickettsia monacensis</name>
    <dbReference type="NCBI Taxonomy" id="109232"/>
    <lineage>
        <taxon>Bacteria</taxon>
        <taxon>Pseudomonadati</taxon>
        <taxon>Pseudomonadota</taxon>
        <taxon>Alphaproteobacteria</taxon>
        <taxon>Rickettsiales</taxon>
        <taxon>Rickettsiaceae</taxon>
        <taxon>Rickettsieae</taxon>
        <taxon>Rickettsia</taxon>
        <taxon>spotted fever group</taxon>
    </lineage>
</organism>
<dbReference type="RefSeq" id="WP_023508284.1">
    <property type="nucleotide sequence ID" value="NZ_LN794217.1"/>
</dbReference>
<dbReference type="STRING" id="109232.RMONA_06060"/>
<reference evidence="2 3" key="1">
    <citation type="submission" date="2015-01" db="EMBL/GenBank/DDBJ databases">
        <title>Draft genome sequence of Rickettsia monacensis strain IrR/Munich.</title>
        <authorList>
            <person name="Felsheim R.F."/>
            <person name="Johnson S.L."/>
            <person name="Kurtti T.J."/>
            <person name="Munderloh U.G."/>
        </authorList>
    </citation>
    <scope>NUCLEOTIDE SEQUENCE [LARGE SCALE GENOMIC DNA]</scope>
    <source>
        <strain evidence="2 3">IrR/Munich</strain>
    </source>
</reference>
<dbReference type="CDD" id="cd09872">
    <property type="entry name" value="PIN_Sll0205-like"/>
    <property type="match status" value="1"/>
</dbReference>
<accession>A0A0B7J0H2</accession>
<dbReference type="InterPro" id="IPR002716">
    <property type="entry name" value="PIN_dom"/>
</dbReference>
<dbReference type="InterPro" id="IPR041705">
    <property type="entry name" value="PIN_Sll0205"/>
</dbReference>
<protein>
    <submittedName>
        <fullName evidence="2">PIN domain protein</fullName>
    </submittedName>
</protein>
<sequence length="125" mass="14198">MKYLLDTHILLQWLNNDKTLPHKIAEIIANPNNIIFVSSVNTWEITIKKSLGKLEAPNDLEKAIEANEFQKLPISIAHSTYIANLPLYHKDPFDRLLIAQAIVEGLTLLTCDTYISKYSVHTIKA</sequence>
<gene>
    <name evidence="2" type="ORF">RMONA_06060</name>
</gene>
<proteinExistence type="predicted"/>
<dbReference type="PANTHER" id="PTHR36173">
    <property type="entry name" value="RIBONUCLEASE VAPC16-RELATED"/>
    <property type="match status" value="1"/>
</dbReference>
<dbReference type="InterPro" id="IPR052919">
    <property type="entry name" value="TA_system_RNase"/>
</dbReference>
<evidence type="ECO:0000313" key="3">
    <source>
        <dbReference type="Proteomes" id="UP000018149"/>
    </source>
</evidence>
<evidence type="ECO:0000313" key="2">
    <source>
        <dbReference type="EMBL" id="CEO17571.1"/>
    </source>
</evidence>
<dbReference type="KEGG" id="rmc:RMONA_06060"/>
<dbReference type="InterPro" id="IPR029060">
    <property type="entry name" value="PIN-like_dom_sf"/>
</dbReference>
<evidence type="ECO:0000259" key="1">
    <source>
        <dbReference type="Pfam" id="PF01850"/>
    </source>
</evidence>
<dbReference type="SUPFAM" id="SSF88723">
    <property type="entry name" value="PIN domain-like"/>
    <property type="match status" value="1"/>
</dbReference>